<feature type="domain" description="Protein kinase" evidence="1">
    <location>
        <begin position="1"/>
        <end position="94"/>
    </location>
</feature>
<reference evidence="2" key="1">
    <citation type="journal article" date="2023" name="Mol. Phylogenet. Evol.">
        <title>Genome-scale phylogeny and comparative genomics of the fungal order Sordariales.</title>
        <authorList>
            <person name="Hensen N."/>
            <person name="Bonometti L."/>
            <person name="Westerberg I."/>
            <person name="Brannstrom I.O."/>
            <person name="Guillou S."/>
            <person name="Cros-Aarteil S."/>
            <person name="Calhoun S."/>
            <person name="Haridas S."/>
            <person name="Kuo A."/>
            <person name="Mondo S."/>
            <person name="Pangilinan J."/>
            <person name="Riley R."/>
            <person name="LaButti K."/>
            <person name="Andreopoulos B."/>
            <person name="Lipzen A."/>
            <person name="Chen C."/>
            <person name="Yan M."/>
            <person name="Daum C."/>
            <person name="Ng V."/>
            <person name="Clum A."/>
            <person name="Steindorff A."/>
            <person name="Ohm R.A."/>
            <person name="Martin F."/>
            <person name="Silar P."/>
            <person name="Natvig D.O."/>
            <person name="Lalanne C."/>
            <person name="Gautier V."/>
            <person name="Ament-Velasquez S.L."/>
            <person name="Kruys A."/>
            <person name="Hutchinson M.I."/>
            <person name="Powell A.J."/>
            <person name="Barry K."/>
            <person name="Miller A.N."/>
            <person name="Grigoriev I.V."/>
            <person name="Debuchy R."/>
            <person name="Gladieux P."/>
            <person name="Hiltunen Thoren M."/>
            <person name="Johannesson H."/>
        </authorList>
    </citation>
    <scope>NUCLEOTIDE SEQUENCE</scope>
    <source>
        <strain evidence="2">FGSC 1904</strain>
    </source>
</reference>
<dbReference type="PROSITE" id="PS50011">
    <property type="entry name" value="PROTEIN_KINASE_DOM"/>
    <property type="match status" value="1"/>
</dbReference>
<comment type="caution">
    <text evidence="2">The sequence shown here is derived from an EMBL/GenBank/DDBJ whole genome shotgun (WGS) entry which is preliminary data.</text>
</comment>
<dbReference type="Proteomes" id="UP001281003">
    <property type="component" value="Unassembled WGS sequence"/>
</dbReference>
<dbReference type="InterPro" id="IPR000719">
    <property type="entry name" value="Prot_kinase_dom"/>
</dbReference>
<keyword evidence="3" id="KW-1185">Reference proteome</keyword>
<dbReference type="GO" id="GO:0005524">
    <property type="term" value="F:ATP binding"/>
    <property type="evidence" value="ECO:0007669"/>
    <property type="project" value="InterPro"/>
</dbReference>
<dbReference type="AlphaFoldDB" id="A0AAE0PMA5"/>
<dbReference type="GO" id="GO:0004672">
    <property type="term" value="F:protein kinase activity"/>
    <property type="evidence" value="ECO:0007669"/>
    <property type="project" value="InterPro"/>
</dbReference>
<sequence length="284" mass="32656">MWSLGVTVFEILTNKLPFGDNGADSRDFVRMWDDDEHCWVGLVPKRKWKKMRHDHLPWFVAYGVSTAAQRLLYALWTEFDKRPTAVDAMKHEWFKTDLDLPMAYLLGGNQERGMFDWNYHFPEGLIQRFIKGKDSSSDFLGLRRIPGDSQRFRRASTSSTVTGLAQSLKASFELEVSPYQTPQMRPQVVYGGDASLPKPQKTARRTIIEKPGQDALHICPYTKLYGGERSPFEKDTNLTCDEYVAFLRLSDLLRHINERHISSSMPAIPDYAFNVTNTPEGKQQ</sequence>
<accession>A0AAE0PMA5</accession>
<dbReference type="InterPro" id="IPR011009">
    <property type="entry name" value="Kinase-like_dom_sf"/>
</dbReference>
<proteinExistence type="predicted"/>
<protein>
    <recommendedName>
        <fullName evidence="1">Protein kinase domain-containing protein</fullName>
    </recommendedName>
</protein>
<reference evidence="2" key="2">
    <citation type="submission" date="2023-07" db="EMBL/GenBank/DDBJ databases">
        <authorList>
            <consortium name="Lawrence Berkeley National Laboratory"/>
            <person name="Haridas S."/>
            <person name="Hensen N."/>
            <person name="Bonometti L."/>
            <person name="Westerberg I."/>
            <person name="Brannstrom I.O."/>
            <person name="Guillou S."/>
            <person name="Cros-Aarteil S."/>
            <person name="Calhoun S."/>
            <person name="Kuo A."/>
            <person name="Mondo S."/>
            <person name="Pangilinan J."/>
            <person name="Riley R."/>
            <person name="LaButti K."/>
            <person name="Andreopoulos B."/>
            <person name="Lipzen A."/>
            <person name="Chen C."/>
            <person name="Yanf M."/>
            <person name="Daum C."/>
            <person name="Ng V."/>
            <person name="Clum A."/>
            <person name="Steindorff A."/>
            <person name="Ohm R."/>
            <person name="Martin F."/>
            <person name="Silar P."/>
            <person name="Natvig D."/>
            <person name="Lalanne C."/>
            <person name="Gautier V."/>
            <person name="Ament-velasquez S.L."/>
            <person name="Kruys A."/>
            <person name="Hutchinson M.I."/>
            <person name="Powell A.J."/>
            <person name="Barry K."/>
            <person name="Miller A.N."/>
            <person name="Grigoriev I.V."/>
            <person name="Debuchy R."/>
            <person name="Gladieux P."/>
            <person name="Thoren M.H."/>
            <person name="Johannesson H."/>
        </authorList>
    </citation>
    <scope>NUCLEOTIDE SEQUENCE</scope>
    <source>
        <strain evidence="2">FGSC 1904</strain>
    </source>
</reference>
<evidence type="ECO:0000313" key="3">
    <source>
        <dbReference type="Proteomes" id="UP001281003"/>
    </source>
</evidence>
<gene>
    <name evidence="2" type="ORF">B0T20DRAFT_485087</name>
</gene>
<evidence type="ECO:0000313" key="2">
    <source>
        <dbReference type="EMBL" id="KAK3402491.1"/>
    </source>
</evidence>
<organism evidence="2 3">
    <name type="scientific">Sordaria brevicollis</name>
    <dbReference type="NCBI Taxonomy" id="83679"/>
    <lineage>
        <taxon>Eukaryota</taxon>
        <taxon>Fungi</taxon>
        <taxon>Dikarya</taxon>
        <taxon>Ascomycota</taxon>
        <taxon>Pezizomycotina</taxon>
        <taxon>Sordariomycetes</taxon>
        <taxon>Sordariomycetidae</taxon>
        <taxon>Sordariales</taxon>
        <taxon>Sordariaceae</taxon>
        <taxon>Sordaria</taxon>
    </lineage>
</organism>
<dbReference type="SUPFAM" id="SSF56112">
    <property type="entry name" value="Protein kinase-like (PK-like)"/>
    <property type="match status" value="1"/>
</dbReference>
<name>A0AAE0PMA5_SORBR</name>
<evidence type="ECO:0000259" key="1">
    <source>
        <dbReference type="PROSITE" id="PS50011"/>
    </source>
</evidence>
<dbReference type="Gene3D" id="1.10.510.10">
    <property type="entry name" value="Transferase(Phosphotransferase) domain 1"/>
    <property type="match status" value="1"/>
</dbReference>
<dbReference type="EMBL" id="JAUTDP010000001">
    <property type="protein sequence ID" value="KAK3402491.1"/>
    <property type="molecule type" value="Genomic_DNA"/>
</dbReference>
<feature type="non-terminal residue" evidence="2">
    <location>
        <position position="284"/>
    </location>
</feature>